<dbReference type="EMBL" id="SHMQ01000004">
    <property type="protein sequence ID" value="RZV40085.1"/>
    <property type="molecule type" value="Genomic_DNA"/>
</dbReference>
<proteinExistence type="predicted"/>
<comment type="caution">
    <text evidence="1">The sequence shown here is derived from an EMBL/GenBank/DDBJ whole genome shotgun (WGS) entry which is preliminary data.</text>
</comment>
<reference evidence="1 2" key="1">
    <citation type="submission" date="2019-01" db="EMBL/GenBank/DDBJ databases">
        <title>Insights into ecological role of a new deltaproteobacterial order Candidatus Sinidesulfobacterales (Sva0485) by metagenomics and metatranscriptomics.</title>
        <authorList>
            <person name="Tan S."/>
            <person name="Liu J."/>
            <person name="Fang Y."/>
            <person name="Hedlund B."/>
            <person name="Lian Z.-H."/>
            <person name="Huang L.-Y."/>
            <person name="Li J.-T."/>
            <person name="Huang L.-N."/>
            <person name="Li W.-J."/>
            <person name="Jiang H.-C."/>
            <person name="Dong H.-L."/>
            <person name="Shu W.-S."/>
        </authorList>
    </citation>
    <scope>NUCLEOTIDE SEQUENCE [LARGE SCALE GENOMIC DNA]</scope>
    <source>
        <strain evidence="1">AP4</strain>
    </source>
</reference>
<evidence type="ECO:0008006" key="3">
    <source>
        <dbReference type="Google" id="ProtNLM"/>
    </source>
</evidence>
<dbReference type="AlphaFoldDB" id="A0A520XG63"/>
<gene>
    <name evidence="1" type="ORF">EVJ48_02645</name>
</gene>
<evidence type="ECO:0000313" key="1">
    <source>
        <dbReference type="EMBL" id="RZV40085.1"/>
    </source>
</evidence>
<protein>
    <recommendedName>
        <fullName evidence="3">Lipoprotein</fullName>
    </recommendedName>
</protein>
<dbReference type="PROSITE" id="PS51257">
    <property type="entry name" value="PROKAR_LIPOPROTEIN"/>
    <property type="match status" value="1"/>
</dbReference>
<sequence>MKKTVFLIILLFVFVIPVFLLSGCSVFSSLGLKHPFPSNGGYRSALRKATRKADIYNNLNTVMYIRAAYFDKSFMRSYEDKYYGYYMERPKNLIKKIGKSTVFLVSVYTPRKSYNNLDSKRSIWMVYLTNNEGESIMPLSIKPSQQKKVFLKKFFPYVTDWSRQYIIKFPKYYDKKEHKLFLNSGVKWIKLIITGVNGKAVLKWNLHSGANKY</sequence>
<dbReference type="Proteomes" id="UP000322454">
    <property type="component" value="Unassembled WGS sequence"/>
</dbReference>
<evidence type="ECO:0000313" key="2">
    <source>
        <dbReference type="Proteomes" id="UP000322454"/>
    </source>
</evidence>
<accession>A0A520XG63</accession>
<name>A0A520XG63_9DELT</name>
<organism evidence="1 2">
    <name type="scientific">Candidatus Acidulodesulfobacterium acidiphilum</name>
    <dbReference type="NCBI Taxonomy" id="2597224"/>
    <lineage>
        <taxon>Bacteria</taxon>
        <taxon>Deltaproteobacteria</taxon>
        <taxon>Candidatus Acidulodesulfobacterales</taxon>
        <taxon>Candidatus Acidulodesulfobacterium</taxon>
    </lineage>
</organism>